<feature type="region of interest" description="Disordered" evidence="1">
    <location>
        <begin position="1"/>
        <end position="38"/>
    </location>
</feature>
<proteinExistence type="predicted"/>
<evidence type="ECO:0000313" key="4">
    <source>
        <dbReference type="Proteomes" id="UP000325598"/>
    </source>
</evidence>
<feature type="compositionally biased region" description="Basic and acidic residues" evidence="1">
    <location>
        <begin position="1"/>
        <end position="13"/>
    </location>
</feature>
<protein>
    <submittedName>
        <fullName evidence="3">Uncharacterized protein</fullName>
    </submittedName>
</protein>
<evidence type="ECO:0000313" key="3">
    <source>
        <dbReference type="EMBL" id="GES28064.1"/>
    </source>
</evidence>
<dbReference type="OrthoDB" id="4277392at2"/>
<dbReference type="Proteomes" id="UP000325598">
    <property type="component" value="Unassembled WGS sequence"/>
</dbReference>
<organism evidence="3 4">
    <name type="scientific">Streptomyces angustmyceticus</name>
    <dbReference type="NCBI Taxonomy" id="285578"/>
    <lineage>
        <taxon>Bacteria</taxon>
        <taxon>Bacillati</taxon>
        <taxon>Actinomycetota</taxon>
        <taxon>Actinomycetes</taxon>
        <taxon>Kitasatosporales</taxon>
        <taxon>Streptomycetaceae</taxon>
        <taxon>Streptomyces</taxon>
    </lineage>
</organism>
<keyword evidence="4" id="KW-1185">Reference proteome</keyword>
<evidence type="ECO:0000256" key="2">
    <source>
        <dbReference type="SAM" id="Phobius"/>
    </source>
</evidence>
<keyword evidence="2" id="KW-0472">Membrane</keyword>
<comment type="caution">
    <text evidence="3">The sequence shown here is derived from an EMBL/GenBank/DDBJ whole genome shotgun (WGS) entry which is preliminary data.</text>
</comment>
<sequence>MSTLPWREDESWRRRYPQSGPDWTSGMPQGPTDPLTPMGRIDQYGRMGSALRGGHMAPWQRKMIIGFVVGALVVAVTAVLLVLLG</sequence>
<reference evidence="3 4" key="1">
    <citation type="submission" date="2019-10" db="EMBL/GenBank/DDBJ databases">
        <title>Whole genome shotgun sequence of Streptomyces angustmyceticus NBRC 3934.</title>
        <authorList>
            <person name="Hosoyama A."/>
            <person name="Ichikawa N."/>
            <person name="Kimura A."/>
            <person name="Kitahashi Y."/>
            <person name="Komaki H."/>
            <person name="Uohara A."/>
        </authorList>
    </citation>
    <scope>NUCLEOTIDE SEQUENCE [LARGE SCALE GENOMIC DNA]</scope>
    <source>
        <strain evidence="3 4">NBRC 3934</strain>
    </source>
</reference>
<accession>A0A5J4L5I5</accession>
<feature type="transmembrane region" description="Helical" evidence="2">
    <location>
        <begin position="64"/>
        <end position="84"/>
    </location>
</feature>
<dbReference type="EMBL" id="BLAG01000004">
    <property type="protein sequence ID" value="GES28064.1"/>
    <property type="molecule type" value="Genomic_DNA"/>
</dbReference>
<evidence type="ECO:0000256" key="1">
    <source>
        <dbReference type="SAM" id="MobiDB-lite"/>
    </source>
</evidence>
<gene>
    <name evidence="3" type="ORF">San01_05510</name>
</gene>
<keyword evidence="2" id="KW-0812">Transmembrane</keyword>
<dbReference type="AlphaFoldDB" id="A0A5J4L5I5"/>
<dbReference type="GeneID" id="96749546"/>
<name>A0A5J4L5I5_9ACTN</name>
<keyword evidence="2" id="KW-1133">Transmembrane helix</keyword>
<dbReference type="RefSeq" id="WP_086716987.1">
    <property type="nucleotide sequence ID" value="NZ_BLAG01000004.1"/>
</dbReference>